<feature type="region of interest" description="Disordered" evidence="1">
    <location>
        <begin position="1"/>
        <end position="47"/>
    </location>
</feature>
<evidence type="ECO:0000313" key="2">
    <source>
        <dbReference type="EMBL" id="GFO17554.1"/>
    </source>
</evidence>
<keyword evidence="3" id="KW-1185">Reference proteome</keyword>
<protein>
    <recommendedName>
        <fullName evidence="4">BESS domain-containing protein</fullName>
    </recommendedName>
</protein>
<feature type="compositionally biased region" description="Polar residues" evidence="1">
    <location>
        <begin position="33"/>
        <end position="47"/>
    </location>
</feature>
<evidence type="ECO:0008006" key="4">
    <source>
        <dbReference type="Google" id="ProtNLM"/>
    </source>
</evidence>
<comment type="caution">
    <text evidence="2">The sequence shown here is derived from an EMBL/GenBank/DDBJ whole genome shotgun (WGS) entry which is preliminary data.</text>
</comment>
<sequence>MQFLLPGCSTGASSSNLPDDEESNASHSDIDVEQSSQASHARLTSLQTVDTQSISSAVSNTQQRRKRKAAIPQKSEIVLEILRAFKTPQQQQPQEVDVNEHVFQSRLPAIKILDTLQTMHFCMDVQRLLLSYMEKAPSRTAMNLTSPVHLPHVSSSGLSSVPLMGQFSP</sequence>
<dbReference type="EMBL" id="BLXT01004835">
    <property type="protein sequence ID" value="GFO17554.1"/>
    <property type="molecule type" value="Genomic_DNA"/>
</dbReference>
<reference evidence="2 3" key="1">
    <citation type="journal article" date="2021" name="Elife">
        <title>Chloroplast acquisition without the gene transfer in kleptoplastic sea slugs, Plakobranchus ocellatus.</title>
        <authorList>
            <person name="Maeda T."/>
            <person name="Takahashi S."/>
            <person name="Yoshida T."/>
            <person name="Shimamura S."/>
            <person name="Takaki Y."/>
            <person name="Nagai Y."/>
            <person name="Toyoda A."/>
            <person name="Suzuki Y."/>
            <person name="Arimoto A."/>
            <person name="Ishii H."/>
            <person name="Satoh N."/>
            <person name="Nishiyama T."/>
            <person name="Hasebe M."/>
            <person name="Maruyama T."/>
            <person name="Minagawa J."/>
            <person name="Obokata J."/>
            <person name="Shigenobu S."/>
        </authorList>
    </citation>
    <scope>NUCLEOTIDE SEQUENCE [LARGE SCALE GENOMIC DNA]</scope>
</reference>
<feature type="region of interest" description="Disordered" evidence="1">
    <location>
        <begin position="52"/>
        <end position="71"/>
    </location>
</feature>
<gene>
    <name evidence="2" type="ORF">PoB_004405900</name>
</gene>
<evidence type="ECO:0000256" key="1">
    <source>
        <dbReference type="SAM" id="MobiDB-lite"/>
    </source>
</evidence>
<feature type="compositionally biased region" description="Polar residues" evidence="1">
    <location>
        <begin position="52"/>
        <end position="62"/>
    </location>
</feature>
<organism evidence="2 3">
    <name type="scientific">Plakobranchus ocellatus</name>
    <dbReference type="NCBI Taxonomy" id="259542"/>
    <lineage>
        <taxon>Eukaryota</taxon>
        <taxon>Metazoa</taxon>
        <taxon>Spiralia</taxon>
        <taxon>Lophotrochozoa</taxon>
        <taxon>Mollusca</taxon>
        <taxon>Gastropoda</taxon>
        <taxon>Heterobranchia</taxon>
        <taxon>Euthyneura</taxon>
        <taxon>Panpulmonata</taxon>
        <taxon>Sacoglossa</taxon>
        <taxon>Placobranchoidea</taxon>
        <taxon>Plakobranchidae</taxon>
        <taxon>Plakobranchus</taxon>
    </lineage>
</organism>
<accession>A0AAV4BBN7</accession>
<name>A0AAV4BBN7_9GAST</name>
<proteinExistence type="predicted"/>
<dbReference type="AlphaFoldDB" id="A0AAV4BBN7"/>
<evidence type="ECO:0000313" key="3">
    <source>
        <dbReference type="Proteomes" id="UP000735302"/>
    </source>
</evidence>
<dbReference type="Proteomes" id="UP000735302">
    <property type="component" value="Unassembled WGS sequence"/>
</dbReference>